<feature type="region of interest" description="Disordered" evidence="2">
    <location>
        <begin position="52"/>
        <end position="71"/>
    </location>
</feature>
<keyword evidence="3" id="KW-0472">Membrane</keyword>
<organism evidence="4 5">
    <name type="scientific">Niabella ginsenosidivorans</name>
    <dbReference type="NCBI Taxonomy" id="1176587"/>
    <lineage>
        <taxon>Bacteria</taxon>
        <taxon>Pseudomonadati</taxon>
        <taxon>Bacteroidota</taxon>
        <taxon>Chitinophagia</taxon>
        <taxon>Chitinophagales</taxon>
        <taxon>Chitinophagaceae</taxon>
        <taxon>Niabella</taxon>
    </lineage>
</organism>
<dbReference type="AlphaFoldDB" id="A0A1A9I3E9"/>
<dbReference type="RefSeq" id="WP_067755161.1">
    <property type="nucleotide sequence ID" value="NZ_CP015772.1"/>
</dbReference>
<keyword evidence="5" id="KW-1185">Reference proteome</keyword>
<gene>
    <name evidence="4" type="ORF">A8C56_09805</name>
</gene>
<keyword evidence="3" id="KW-0812">Transmembrane</keyword>
<evidence type="ECO:0000256" key="3">
    <source>
        <dbReference type="SAM" id="Phobius"/>
    </source>
</evidence>
<proteinExistence type="predicted"/>
<evidence type="ECO:0000313" key="5">
    <source>
        <dbReference type="Proteomes" id="UP000077667"/>
    </source>
</evidence>
<dbReference type="KEGG" id="nia:A8C56_09805"/>
<evidence type="ECO:0008006" key="6">
    <source>
        <dbReference type="Google" id="ProtNLM"/>
    </source>
</evidence>
<dbReference type="Proteomes" id="UP000077667">
    <property type="component" value="Chromosome"/>
</dbReference>
<accession>A0A1A9I3E9</accession>
<protein>
    <recommendedName>
        <fullName evidence="6">Chromosome segregation protein SMC</fullName>
    </recommendedName>
</protein>
<dbReference type="Gene3D" id="1.20.5.1700">
    <property type="match status" value="1"/>
</dbReference>
<feature type="coiled-coil region" evidence="1">
    <location>
        <begin position="94"/>
        <end position="177"/>
    </location>
</feature>
<dbReference type="EMBL" id="CP015772">
    <property type="protein sequence ID" value="ANH81240.1"/>
    <property type="molecule type" value="Genomic_DNA"/>
</dbReference>
<keyword evidence="3" id="KW-1133">Transmembrane helix</keyword>
<feature type="region of interest" description="Disordered" evidence="2">
    <location>
        <begin position="1"/>
        <end position="25"/>
    </location>
</feature>
<sequence>MANTNYPSASSQSSGPSSRTPNSNNTGRNVLIGLLVAALLGTWGYILWSKNSPSAPGSSESSSTEVATAMSESDSLRQMFNLAEMRLDSITGANNSLQGEKTALQKEIDSRKAEITRILNDKNATASDLQKARHLIGELNGQIGKLEAQVAQLRGENQELTAKNTHLTQEKDVLSQNLDTRTKENDALANTVDVGSTLSASGMTITPLKEKKNGKEKETSFARRVDILRVSFNVENRITTSGPADLYVIVTDPKGNVIQNAQLSSGSMTTRQDGDRNFTAKVPVEYEQGTRKGVSFPIQNPDGFIPGDYKIEVYHNGFKIGEGVRSLRKGIFG</sequence>
<reference evidence="4 5" key="1">
    <citation type="submission" date="2016-05" db="EMBL/GenBank/DDBJ databases">
        <title>Niabella ginsenosidivorans BS26 whole genome sequencing.</title>
        <authorList>
            <person name="Im W.T."/>
            <person name="Siddiqi M.Z."/>
        </authorList>
    </citation>
    <scope>NUCLEOTIDE SEQUENCE [LARGE SCALE GENOMIC DNA]</scope>
    <source>
        <strain evidence="4 5">BS26</strain>
    </source>
</reference>
<keyword evidence="1" id="KW-0175">Coiled coil</keyword>
<name>A0A1A9I3E9_9BACT</name>
<dbReference type="OrthoDB" id="1115172at2"/>
<evidence type="ECO:0000256" key="2">
    <source>
        <dbReference type="SAM" id="MobiDB-lite"/>
    </source>
</evidence>
<dbReference type="STRING" id="1176587.A8C56_09805"/>
<evidence type="ECO:0000256" key="1">
    <source>
        <dbReference type="SAM" id="Coils"/>
    </source>
</evidence>
<evidence type="ECO:0000313" key="4">
    <source>
        <dbReference type="EMBL" id="ANH81240.1"/>
    </source>
</evidence>
<feature type="transmembrane region" description="Helical" evidence="3">
    <location>
        <begin position="30"/>
        <end position="48"/>
    </location>
</feature>
<feature type="compositionally biased region" description="Low complexity" evidence="2">
    <location>
        <begin position="8"/>
        <end position="25"/>
    </location>
</feature>